<dbReference type="Proteomes" id="UP000201389">
    <property type="component" value="Segment"/>
</dbReference>
<keyword evidence="2" id="KW-1185">Reference proteome</keyword>
<dbReference type="EMBL" id="HQ632859">
    <property type="protein sequence ID" value="AGH31441.1"/>
    <property type="molecule type" value="Genomic_DNA"/>
</dbReference>
<evidence type="ECO:0000313" key="1">
    <source>
        <dbReference type="EMBL" id="AGH31441.1"/>
    </source>
</evidence>
<reference evidence="1 2" key="1">
    <citation type="submission" date="2010-10" db="EMBL/GenBank/DDBJ databases">
        <title>The Genome Sequence of Loktanella phage pCB2051-A.</title>
        <authorList>
            <consortium name="The Broad Institute Genome Sequencing Platform"/>
            <person name="Henn M.R."/>
            <person name="Buchan A."/>
            <person name="Levin J."/>
            <person name="Malboeuf C."/>
            <person name="Casali M."/>
            <person name="Russ C."/>
            <person name="Lennon N."/>
            <person name="Chapman S.B."/>
            <person name="Erlich R."/>
            <person name="Young S.K."/>
            <person name="Yandava C."/>
            <person name="Zeng Q."/>
            <person name="Alvarado L."/>
            <person name="Anderson S."/>
            <person name="Berlin A."/>
            <person name="Chen Z."/>
            <person name="Freedman E."/>
            <person name="Gellesch M."/>
            <person name="Goldberg J."/>
            <person name="Green L."/>
            <person name="Griggs A."/>
            <person name="Gujja S."/>
            <person name="Heilman E.R."/>
            <person name="Heiman D."/>
            <person name="Hollinger A."/>
            <person name="Howarth C."/>
            <person name="Larson L."/>
            <person name="Mehta T."/>
            <person name="Pearson M."/>
            <person name="Roberts A."/>
            <person name="Ryan E."/>
            <person name="Saif S."/>
            <person name="Shea T."/>
            <person name="Shenoy N."/>
            <person name="Sisk P."/>
            <person name="Stolte C."/>
            <person name="Sykes S."/>
            <person name="White J."/>
            <person name="Haas B."/>
            <person name="Nusbaum C."/>
            <person name="Birren B."/>
        </authorList>
    </citation>
    <scope>NUCLEOTIDE SEQUENCE [LARGE SCALE GENOMIC DNA]</scope>
    <source>
        <strain evidence="2">pCB2051-A</strain>
    </source>
</reference>
<dbReference type="GeneID" id="15011473"/>
<evidence type="ECO:0000313" key="2">
    <source>
        <dbReference type="Proteomes" id="UP000201389"/>
    </source>
</evidence>
<accession>M4QNW6</accession>
<protein>
    <submittedName>
        <fullName evidence="1">Uncharacterized protein</fullName>
    </submittedName>
</protein>
<gene>
    <name evidence="1" type="ORF">LOKG_00004</name>
</gene>
<dbReference type="RefSeq" id="YP_007674901.1">
    <property type="nucleotide sequence ID" value="NC_020853.1"/>
</dbReference>
<sequence length="83" mass="9687">MDIITEARKRIYSALRIQSFHRHRSMEQGRDEKIGSCTAAMFHIEQIQCENTRIAMTLMLMTTYGQEIVHFARITLSENKGQL</sequence>
<organism evidence="1 2">
    <name type="scientific">Loktanella phage pCB2051-A</name>
    <dbReference type="NCBI Taxonomy" id="754044"/>
    <lineage>
        <taxon>Viruses</taxon>
        <taxon>Duplodnaviria</taxon>
        <taxon>Heunggongvirae</taxon>
        <taxon>Uroviricota</taxon>
        <taxon>Caudoviricetes</taxon>
        <taxon>Casjensviridae</taxon>
        <taxon>Broinstvirus</taxon>
        <taxon>Broinstvirus pCB2051A</taxon>
    </lineage>
</organism>
<proteinExistence type="predicted"/>
<dbReference type="KEGG" id="vg:15011473"/>
<name>M4QNW6_9CAUD</name>